<comment type="subunit">
    <text evidence="7 9">Part of the 50S ribosomal subunit.</text>
</comment>
<protein>
    <recommendedName>
        <fullName evidence="6 7">Large ribosomal subunit protein uL22</fullName>
    </recommendedName>
</protein>
<evidence type="ECO:0000256" key="5">
    <source>
        <dbReference type="ARBA" id="ARBA00023274"/>
    </source>
</evidence>
<comment type="function">
    <text evidence="7 10">This protein binds specifically to 23S rRNA; its binding is stimulated by other ribosomal proteins, e.g., L4, L17, and L20. It is important during the early stages of 50S assembly. It makes multiple contacts with different domains of the 23S rRNA in the assembled 50S subunit and ribosome.</text>
</comment>
<dbReference type="NCBIfam" id="TIGR01044">
    <property type="entry name" value="rplV_bact"/>
    <property type="match status" value="1"/>
</dbReference>
<comment type="caution">
    <text evidence="12">The sequence shown here is derived from an EMBL/GenBank/DDBJ whole genome shotgun (WGS) entry which is preliminary data.</text>
</comment>
<evidence type="ECO:0000256" key="3">
    <source>
        <dbReference type="ARBA" id="ARBA00022884"/>
    </source>
</evidence>
<keyword evidence="3 7" id="KW-0694">RNA-binding</keyword>
<feature type="compositionally biased region" description="Basic and acidic residues" evidence="11">
    <location>
        <begin position="116"/>
        <end position="127"/>
    </location>
</feature>
<dbReference type="GO" id="GO:0003735">
    <property type="term" value="F:structural constituent of ribosome"/>
    <property type="evidence" value="ECO:0007669"/>
    <property type="project" value="InterPro"/>
</dbReference>
<dbReference type="InterPro" id="IPR001063">
    <property type="entry name" value="Ribosomal_uL22"/>
</dbReference>
<evidence type="ECO:0000256" key="9">
    <source>
        <dbReference type="RuleBase" id="RU004006"/>
    </source>
</evidence>
<dbReference type="Gene3D" id="3.90.470.10">
    <property type="entry name" value="Ribosomal protein L22/L17"/>
    <property type="match status" value="1"/>
</dbReference>
<evidence type="ECO:0000313" key="12">
    <source>
        <dbReference type="EMBL" id="OQX90404.1"/>
    </source>
</evidence>
<sequence>MELRATSKYILISPRKARQVANLVRGKRVDEALDILRFVHKRASYHIEKTIISCVSNAENIIDKKERPDVDRLYIKRIFVNEGPRYKRIFYRAYGRASMKLRRMSHIEVVLDESDEGKKSGPEMVRKERLKKKFKTRDVAKKKSEKKEGKKGKKTRTEEAERR</sequence>
<dbReference type="AlphaFoldDB" id="A0A1W9S0T6"/>
<comment type="function">
    <text evidence="7">The globular domain of the protein is located near the polypeptide exit tunnel on the outside of the subunit, while an extended beta-hairpin is found that lines the wall of the exit tunnel in the center of the 70S ribosome.</text>
</comment>
<evidence type="ECO:0000256" key="8">
    <source>
        <dbReference type="RuleBase" id="RU004005"/>
    </source>
</evidence>
<dbReference type="GO" id="GO:0006412">
    <property type="term" value="P:translation"/>
    <property type="evidence" value="ECO:0007669"/>
    <property type="project" value="UniProtKB-UniRule"/>
</dbReference>
<dbReference type="SUPFAM" id="SSF54843">
    <property type="entry name" value="Ribosomal protein L22"/>
    <property type="match status" value="1"/>
</dbReference>
<evidence type="ECO:0000256" key="2">
    <source>
        <dbReference type="ARBA" id="ARBA00022730"/>
    </source>
</evidence>
<dbReference type="GO" id="GO:0019843">
    <property type="term" value="F:rRNA binding"/>
    <property type="evidence" value="ECO:0007669"/>
    <property type="project" value="UniProtKB-UniRule"/>
</dbReference>
<feature type="compositionally biased region" description="Basic and acidic residues" evidence="11">
    <location>
        <begin position="136"/>
        <end position="148"/>
    </location>
</feature>
<dbReference type="PROSITE" id="PS00464">
    <property type="entry name" value="RIBOSOMAL_L22"/>
    <property type="match status" value="1"/>
</dbReference>
<dbReference type="InterPro" id="IPR005727">
    <property type="entry name" value="Ribosomal_uL22_bac/chlpt-type"/>
</dbReference>
<dbReference type="CDD" id="cd00336">
    <property type="entry name" value="Ribosomal_L22"/>
    <property type="match status" value="1"/>
</dbReference>
<dbReference type="Pfam" id="PF00237">
    <property type="entry name" value="Ribosomal_L22"/>
    <property type="match status" value="1"/>
</dbReference>
<organism evidence="12 13">
    <name type="scientific">Candidatus Coatesbacteria bacterium 4484_99</name>
    <dbReference type="NCBI Taxonomy" id="1970774"/>
    <lineage>
        <taxon>Bacteria</taxon>
        <taxon>Candidatus Coatesiibacteriota</taxon>
    </lineage>
</organism>
<keyword evidence="4 7" id="KW-0689">Ribosomal protein</keyword>
<evidence type="ECO:0000256" key="11">
    <source>
        <dbReference type="SAM" id="MobiDB-lite"/>
    </source>
</evidence>
<dbReference type="GO" id="GO:0022625">
    <property type="term" value="C:cytosolic large ribosomal subunit"/>
    <property type="evidence" value="ECO:0007669"/>
    <property type="project" value="TreeGrafter"/>
</dbReference>
<name>A0A1W9S0T6_9BACT</name>
<dbReference type="EMBL" id="NATQ01000057">
    <property type="protein sequence ID" value="OQX90404.1"/>
    <property type="molecule type" value="Genomic_DNA"/>
</dbReference>
<evidence type="ECO:0000313" key="13">
    <source>
        <dbReference type="Proteomes" id="UP000192611"/>
    </source>
</evidence>
<comment type="similarity">
    <text evidence="1 7 8">Belongs to the universal ribosomal protein uL22 family.</text>
</comment>
<gene>
    <name evidence="7" type="primary">rplV</name>
    <name evidence="12" type="ORF">B6D57_03260</name>
</gene>
<dbReference type="InterPro" id="IPR047867">
    <property type="entry name" value="Ribosomal_uL22_bac/org-type"/>
</dbReference>
<evidence type="ECO:0000256" key="10">
    <source>
        <dbReference type="RuleBase" id="RU004008"/>
    </source>
</evidence>
<feature type="region of interest" description="Disordered" evidence="11">
    <location>
        <begin position="114"/>
        <end position="163"/>
    </location>
</feature>
<evidence type="ECO:0000256" key="6">
    <source>
        <dbReference type="ARBA" id="ARBA00035207"/>
    </source>
</evidence>
<evidence type="ECO:0000256" key="4">
    <source>
        <dbReference type="ARBA" id="ARBA00022980"/>
    </source>
</evidence>
<keyword evidence="5 7" id="KW-0687">Ribonucleoprotein</keyword>
<evidence type="ECO:0000256" key="7">
    <source>
        <dbReference type="HAMAP-Rule" id="MF_01331"/>
    </source>
</evidence>
<dbReference type="Proteomes" id="UP000192611">
    <property type="component" value="Unassembled WGS sequence"/>
</dbReference>
<dbReference type="PANTHER" id="PTHR13501">
    <property type="entry name" value="CHLOROPLAST 50S RIBOSOMAL PROTEIN L22-RELATED"/>
    <property type="match status" value="1"/>
</dbReference>
<dbReference type="HAMAP" id="MF_01331_B">
    <property type="entry name" value="Ribosomal_uL22_B"/>
    <property type="match status" value="1"/>
</dbReference>
<keyword evidence="2 7" id="KW-0699">rRNA-binding</keyword>
<proteinExistence type="inferred from homology"/>
<dbReference type="InterPro" id="IPR036394">
    <property type="entry name" value="Ribosomal_uL22_sf"/>
</dbReference>
<dbReference type="PANTHER" id="PTHR13501:SF8">
    <property type="entry name" value="LARGE RIBOSOMAL SUBUNIT PROTEIN UL22M"/>
    <property type="match status" value="1"/>
</dbReference>
<reference evidence="13" key="1">
    <citation type="submission" date="2017-03" db="EMBL/GenBank/DDBJ databases">
        <title>Novel pathways for hydrocarbon cycling and metabolic interdependencies in hydrothermal sediment communities.</title>
        <authorList>
            <person name="Dombrowski N."/>
            <person name="Seitz K."/>
            <person name="Teske A."/>
            <person name="Baker B."/>
        </authorList>
    </citation>
    <scope>NUCLEOTIDE SEQUENCE [LARGE SCALE GENOMIC DNA]</scope>
</reference>
<evidence type="ECO:0000256" key="1">
    <source>
        <dbReference type="ARBA" id="ARBA00009451"/>
    </source>
</evidence>
<dbReference type="InterPro" id="IPR018260">
    <property type="entry name" value="Ribosomal_uL22_CS"/>
</dbReference>
<accession>A0A1W9S0T6</accession>